<proteinExistence type="predicted"/>
<reference evidence="2" key="1">
    <citation type="submission" date="2020-03" db="EMBL/GenBank/DDBJ databases">
        <title>The deep terrestrial virosphere.</title>
        <authorList>
            <person name="Holmfeldt K."/>
            <person name="Nilsson E."/>
            <person name="Simone D."/>
            <person name="Lopez-Fernandez M."/>
            <person name="Wu X."/>
            <person name="de Brujin I."/>
            <person name="Lundin D."/>
            <person name="Andersson A."/>
            <person name="Bertilsson S."/>
            <person name="Dopson M."/>
        </authorList>
    </citation>
    <scope>NUCLEOTIDE SEQUENCE</scope>
    <source>
        <strain evidence="2">TM448B01332</strain>
    </source>
</reference>
<feature type="domain" description="dATP/dGTP diphosphohydrolase N-terminal" evidence="1">
    <location>
        <begin position="34"/>
        <end position="129"/>
    </location>
</feature>
<dbReference type="EMBL" id="MT144737">
    <property type="protein sequence ID" value="QJH98507.1"/>
    <property type="molecule type" value="Genomic_DNA"/>
</dbReference>
<sequence length="134" mass="14910">MGGEFTNNQDKKKNKSLGKTFLDLSEHEGPLIGGVKHDAGKLRYDLLPAHALVSVARAFTLGAEKYGDRNWEKGMKWSRLYASLMRHLQDWWLGGDNDPDDALPFMAKVAGAALMLQEYAKTHPELDDRPKGAA</sequence>
<protein>
    <recommendedName>
        <fullName evidence="1">dATP/dGTP diphosphohydrolase N-terminal domain-containing protein</fullName>
    </recommendedName>
</protein>
<accession>A0A6M3XMG5</accession>
<gene>
    <name evidence="2" type="ORF">TM448B01332_0013</name>
</gene>
<evidence type="ECO:0000259" key="1">
    <source>
        <dbReference type="Pfam" id="PF18909"/>
    </source>
</evidence>
<evidence type="ECO:0000313" key="2">
    <source>
        <dbReference type="EMBL" id="QJH98507.1"/>
    </source>
</evidence>
<name>A0A6M3XMG5_9ZZZZ</name>
<dbReference type="Pfam" id="PF18909">
    <property type="entry name" value="dGTP_diPhyd_N"/>
    <property type="match status" value="1"/>
</dbReference>
<dbReference type="AlphaFoldDB" id="A0A6M3XMG5"/>
<organism evidence="2">
    <name type="scientific">viral metagenome</name>
    <dbReference type="NCBI Taxonomy" id="1070528"/>
    <lineage>
        <taxon>unclassified sequences</taxon>
        <taxon>metagenomes</taxon>
        <taxon>organismal metagenomes</taxon>
    </lineage>
</organism>
<dbReference type="InterPro" id="IPR044038">
    <property type="entry name" value="dATP/dGTP_diPOhydrolase_N"/>
</dbReference>